<dbReference type="AlphaFoldDB" id="X1L101"/>
<evidence type="ECO:0000313" key="2">
    <source>
        <dbReference type="EMBL" id="GAH99560.1"/>
    </source>
</evidence>
<feature type="region of interest" description="Disordered" evidence="1">
    <location>
        <begin position="63"/>
        <end position="84"/>
    </location>
</feature>
<dbReference type="Gene3D" id="3.40.50.150">
    <property type="entry name" value="Vaccinia Virus protein VP39"/>
    <property type="match status" value="1"/>
</dbReference>
<proteinExistence type="predicted"/>
<reference evidence="2" key="1">
    <citation type="journal article" date="2014" name="Front. Microbiol.">
        <title>High frequency of phylogenetically diverse reductive dehalogenase-homologous genes in deep subseafloor sedimentary metagenomes.</title>
        <authorList>
            <person name="Kawai M."/>
            <person name="Futagami T."/>
            <person name="Toyoda A."/>
            <person name="Takaki Y."/>
            <person name="Nishi S."/>
            <person name="Hori S."/>
            <person name="Arai W."/>
            <person name="Tsubouchi T."/>
            <person name="Morono Y."/>
            <person name="Uchiyama I."/>
            <person name="Ito T."/>
            <person name="Fujiyama A."/>
            <person name="Inagaki F."/>
            <person name="Takami H."/>
        </authorList>
    </citation>
    <scope>NUCLEOTIDE SEQUENCE</scope>
    <source>
        <strain evidence="2">Expedition CK06-06</strain>
    </source>
</reference>
<sequence length="103" mass="11688">SELCYGYQSRKAGFCSLCGAWKGAYGLEPTPEMYIEHTIEILREIRRVLRKDGVVFWNIGDSYAQGGKHQTEPEAQEAEGKRVERQKIRNDAAGVYAFHHVKG</sequence>
<evidence type="ECO:0000256" key="1">
    <source>
        <dbReference type="SAM" id="MobiDB-lite"/>
    </source>
</evidence>
<accession>X1L101</accession>
<name>X1L101_9ZZZZ</name>
<gene>
    <name evidence="2" type="ORF">S03H2_71118</name>
</gene>
<dbReference type="InterPro" id="IPR029063">
    <property type="entry name" value="SAM-dependent_MTases_sf"/>
</dbReference>
<protein>
    <submittedName>
        <fullName evidence="2">Uncharacterized protein</fullName>
    </submittedName>
</protein>
<organism evidence="2">
    <name type="scientific">marine sediment metagenome</name>
    <dbReference type="NCBI Taxonomy" id="412755"/>
    <lineage>
        <taxon>unclassified sequences</taxon>
        <taxon>metagenomes</taxon>
        <taxon>ecological metagenomes</taxon>
    </lineage>
</organism>
<dbReference type="EMBL" id="BARU01047469">
    <property type="protein sequence ID" value="GAH99560.1"/>
    <property type="molecule type" value="Genomic_DNA"/>
</dbReference>
<feature type="non-terminal residue" evidence="2">
    <location>
        <position position="103"/>
    </location>
</feature>
<dbReference type="SUPFAM" id="SSF53335">
    <property type="entry name" value="S-adenosyl-L-methionine-dependent methyltransferases"/>
    <property type="match status" value="1"/>
</dbReference>
<feature type="non-terminal residue" evidence="2">
    <location>
        <position position="1"/>
    </location>
</feature>
<comment type="caution">
    <text evidence="2">The sequence shown here is derived from an EMBL/GenBank/DDBJ whole genome shotgun (WGS) entry which is preliminary data.</text>
</comment>